<dbReference type="Proteomes" id="UP000636458">
    <property type="component" value="Unassembled WGS sequence"/>
</dbReference>
<dbReference type="GO" id="GO:0008237">
    <property type="term" value="F:metallopeptidase activity"/>
    <property type="evidence" value="ECO:0007669"/>
    <property type="project" value="UniProtKB-KW"/>
</dbReference>
<evidence type="ECO:0000313" key="3">
    <source>
        <dbReference type="EMBL" id="MBK4347227.1"/>
    </source>
</evidence>
<proteinExistence type="predicted"/>
<keyword evidence="3" id="KW-0645">Protease</keyword>
<feature type="transmembrane region" description="Helical" evidence="1">
    <location>
        <begin position="55"/>
        <end position="78"/>
    </location>
</feature>
<accession>A0A934SIE1</accession>
<feature type="domain" description="CAAX prenyl protease 2/Lysostaphin resistance protein A-like" evidence="2">
    <location>
        <begin position="153"/>
        <end position="238"/>
    </location>
</feature>
<keyword evidence="1" id="KW-0812">Transmembrane</keyword>
<feature type="transmembrane region" description="Helical" evidence="1">
    <location>
        <begin position="12"/>
        <end position="29"/>
    </location>
</feature>
<dbReference type="EMBL" id="JAEPES010000002">
    <property type="protein sequence ID" value="MBK4347227.1"/>
    <property type="molecule type" value="Genomic_DNA"/>
</dbReference>
<keyword evidence="3" id="KW-0378">Hydrolase</keyword>
<dbReference type="Pfam" id="PF02517">
    <property type="entry name" value="Rce1-like"/>
    <property type="match status" value="1"/>
</dbReference>
<name>A0A934SIE1_9MICO</name>
<dbReference type="GO" id="GO:0080120">
    <property type="term" value="P:CAAX-box protein maturation"/>
    <property type="evidence" value="ECO:0007669"/>
    <property type="project" value="UniProtKB-ARBA"/>
</dbReference>
<keyword evidence="3" id="KW-0482">Metalloprotease</keyword>
<keyword evidence="1" id="KW-1133">Transmembrane helix</keyword>
<gene>
    <name evidence="3" type="ORF">IV501_06235</name>
</gene>
<sequence length="256" mass="27697">MLSPDAPASRLILWVLLALIVVVLAVRAVRKDRREYGRFKRFERTRNRQRMMRKWLIDSVAVFGGSSVILLLLVWRYLPLFLDAVNEWPPFRWLRGLVEDTGGFIPGVALGAGIALIVGTVIAVYLARKSGDVPTIGDIGAILPRNRTELRYGAALSVNAGLVEELMFRLAVPTVVFGASGSAPAAVIASILLFGSLHVYQGLPGIVGSTVIGAVLMLLFLSTGSIIVPIVVHALIDLRSLVLIPVLVFGVARVRA</sequence>
<dbReference type="AlphaFoldDB" id="A0A934SIE1"/>
<dbReference type="RefSeq" id="WP_200555590.1">
    <property type="nucleotide sequence ID" value="NZ_JAEPES010000002.1"/>
</dbReference>
<evidence type="ECO:0000256" key="1">
    <source>
        <dbReference type="SAM" id="Phobius"/>
    </source>
</evidence>
<comment type="caution">
    <text evidence="3">The sequence shown here is derived from an EMBL/GenBank/DDBJ whole genome shotgun (WGS) entry which is preliminary data.</text>
</comment>
<keyword evidence="4" id="KW-1185">Reference proteome</keyword>
<feature type="transmembrane region" description="Helical" evidence="1">
    <location>
        <begin position="104"/>
        <end position="127"/>
    </location>
</feature>
<evidence type="ECO:0000313" key="4">
    <source>
        <dbReference type="Proteomes" id="UP000636458"/>
    </source>
</evidence>
<organism evidence="3 4">
    <name type="scientific">Lacisediminihabitans changchengi</name>
    <dbReference type="NCBI Taxonomy" id="2787634"/>
    <lineage>
        <taxon>Bacteria</taxon>
        <taxon>Bacillati</taxon>
        <taxon>Actinomycetota</taxon>
        <taxon>Actinomycetes</taxon>
        <taxon>Micrococcales</taxon>
        <taxon>Microbacteriaceae</taxon>
        <taxon>Lacisediminihabitans</taxon>
    </lineage>
</organism>
<reference evidence="3" key="1">
    <citation type="submission" date="2021-01" db="EMBL/GenBank/DDBJ databases">
        <title>Lacisediminihabitans sp. nov. strain G11-30, isolated from Antarctic Soil.</title>
        <authorList>
            <person name="Li J."/>
        </authorList>
    </citation>
    <scope>NUCLEOTIDE SEQUENCE</scope>
    <source>
        <strain evidence="3">G11-30</strain>
    </source>
</reference>
<dbReference type="GO" id="GO:0004175">
    <property type="term" value="F:endopeptidase activity"/>
    <property type="evidence" value="ECO:0007669"/>
    <property type="project" value="UniProtKB-ARBA"/>
</dbReference>
<feature type="transmembrane region" description="Helical" evidence="1">
    <location>
        <begin position="175"/>
        <end position="200"/>
    </location>
</feature>
<protein>
    <submittedName>
        <fullName evidence="3">CPBP family intramembrane metalloprotease</fullName>
    </submittedName>
</protein>
<feature type="transmembrane region" description="Helical" evidence="1">
    <location>
        <begin position="206"/>
        <end position="232"/>
    </location>
</feature>
<dbReference type="InterPro" id="IPR003675">
    <property type="entry name" value="Rce1/LyrA-like_dom"/>
</dbReference>
<evidence type="ECO:0000259" key="2">
    <source>
        <dbReference type="Pfam" id="PF02517"/>
    </source>
</evidence>
<keyword evidence="1" id="KW-0472">Membrane</keyword>